<feature type="region of interest" description="Disordered" evidence="6">
    <location>
        <begin position="203"/>
        <end position="239"/>
    </location>
</feature>
<dbReference type="InterPro" id="IPR015655">
    <property type="entry name" value="PP2C"/>
</dbReference>
<feature type="compositionally biased region" description="Polar residues" evidence="6">
    <location>
        <begin position="1"/>
        <end position="11"/>
    </location>
</feature>
<dbReference type="PANTHER" id="PTHR13832">
    <property type="entry name" value="PROTEIN PHOSPHATASE 2C"/>
    <property type="match status" value="1"/>
</dbReference>
<evidence type="ECO:0000256" key="2">
    <source>
        <dbReference type="ARBA" id="ARBA00001946"/>
    </source>
</evidence>
<feature type="compositionally biased region" description="Polar residues" evidence="6">
    <location>
        <begin position="1667"/>
        <end position="1677"/>
    </location>
</feature>
<feature type="region of interest" description="Disordered" evidence="6">
    <location>
        <begin position="1645"/>
        <end position="1677"/>
    </location>
</feature>
<feature type="region of interest" description="Disordered" evidence="6">
    <location>
        <begin position="1744"/>
        <end position="1781"/>
    </location>
</feature>
<dbReference type="PROSITE" id="PS51746">
    <property type="entry name" value="PPM_2"/>
    <property type="match status" value="1"/>
</dbReference>
<feature type="compositionally biased region" description="Basic and acidic residues" evidence="6">
    <location>
        <begin position="1950"/>
        <end position="1963"/>
    </location>
</feature>
<evidence type="ECO:0000256" key="3">
    <source>
        <dbReference type="ARBA" id="ARBA00006702"/>
    </source>
</evidence>
<dbReference type="SMART" id="SM00332">
    <property type="entry name" value="PP2Cc"/>
    <property type="match status" value="1"/>
</dbReference>
<organism evidence="8 9">
    <name type="scientific">Leptomonas seymouri</name>
    <dbReference type="NCBI Taxonomy" id="5684"/>
    <lineage>
        <taxon>Eukaryota</taxon>
        <taxon>Discoba</taxon>
        <taxon>Euglenozoa</taxon>
        <taxon>Kinetoplastea</taxon>
        <taxon>Metakinetoplastina</taxon>
        <taxon>Trypanosomatida</taxon>
        <taxon>Trypanosomatidae</taxon>
        <taxon>Leishmaniinae</taxon>
        <taxon>Leptomonas</taxon>
    </lineage>
</organism>
<feature type="region of interest" description="Disordered" evidence="6">
    <location>
        <begin position="913"/>
        <end position="943"/>
    </location>
</feature>
<evidence type="ECO:0000259" key="7">
    <source>
        <dbReference type="PROSITE" id="PS51746"/>
    </source>
</evidence>
<dbReference type="EMBL" id="LJSK01000147">
    <property type="protein sequence ID" value="KPI86130.1"/>
    <property type="molecule type" value="Genomic_DNA"/>
</dbReference>
<feature type="domain" description="PPM-type phosphatase" evidence="7">
    <location>
        <begin position="1572"/>
        <end position="2283"/>
    </location>
</feature>
<feature type="compositionally biased region" description="Low complexity" evidence="6">
    <location>
        <begin position="830"/>
        <end position="841"/>
    </location>
</feature>
<reference evidence="8 9" key="1">
    <citation type="journal article" date="2015" name="PLoS Pathog.">
        <title>Leptomonas seymouri: Adaptations to the Dixenous Life Cycle Analyzed by Genome Sequencing, Transcriptome Profiling and Co-infection with Leishmania donovani.</title>
        <authorList>
            <person name="Kraeva N."/>
            <person name="Butenko A."/>
            <person name="Hlavacova J."/>
            <person name="Kostygov A."/>
            <person name="Myskova J."/>
            <person name="Grybchuk D."/>
            <person name="Lestinova T."/>
            <person name="Votypka J."/>
            <person name="Volf P."/>
            <person name="Opperdoes F."/>
            <person name="Flegontov P."/>
            <person name="Lukes J."/>
            <person name="Yurchenko V."/>
        </authorList>
    </citation>
    <scope>NUCLEOTIDE SEQUENCE [LARGE SCALE GENOMIC DNA]</scope>
    <source>
        <strain evidence="8 9">ATCC 30220</strain>
    </source>
</reference>
<feature type="compositionally biased region" description="Low complexity" evidence="6">
    <location>
        <begin position="2173"/>
        <end position="2192"/>
    </location>
</feature>
<protein>
    <recommendedName>
        <fullName evidence="4">protein-serine/threonine phosphatase</fullName>
        <ecNumber evidence="4">3.1.3.16</ecNumber>
    </recommendedName>
</protein>
<dbReference type="EC" id="3.1.3.16" evidence="4"/>
<keyword evidence="9" id="KW-1185">Reference proteome</keyword>
<dbReference type="OMA" id="FAVKEYW"/>
<keyword evidence="5" id="KW-0464">Manganese</keyword>
<dbReference type="Gene3D" id="3.60.40.10">
    <property type="entry name" value="PPM-type phosphatase domain"/>
    <property type="match status" value="2"/>
</dbReference>
<feature type="region of interest" description="Disordered" evidence="6">
    <location>
        <begin position="1933"/>
        <end position="1976"/>
    </location>
</feature>
<feature type="compositionally biased region" description="Basic and acidic residues" evidence="6">
    <location>
        <begin position="29"/>
        <end position="38"/>
    </location>
</feature>
<evidence type="ECO:0000256" key="6">
    <source>
        <dbReference type="SAM" id="MobiDB-lite"/>
    </source>
</evidence>
<comment type="caution">
    <text evidence="8">The sequence shown here is derived from an EMBL/GenBank/DDBJ whole genome shotgun (WGS) entry which is preliminary data.</text>
</comment>
<dbReference type="PANTHER" id="PTHR13832:SF565">
    <property type="entry name" value="AT28366P-RELATED"/>
    <property type="match status" value="1"/>
</dbReference>
<dbReference type="Pfam" id="PF00481">
    <property type="entry name" value="PP2C"/>
    <property type="match status" value="1"/>
</dbReference>
<feature type="region of interest" description="Disordered" evidence="6">
    <location>
        <begin position="1"/>
        <end position="40"/>
    </location>
</feature>
<feature type="compositionally biased region" description="Polar residues" evidence="6">
    <location>
        <begin position="224"/>
        <end position="239"/>
    </location>
</feature>
<dbReference type="Proteomes" id="UP000038009">
    <property type="component" value="Unassembled WGS sequence"/>
</dbReference>
<evidence type="ECO:0000256" key="4">
    <source>
        <dbReference type="ARBA" id="ARBA00013081"/>
    </source>
</evidence>
<feature type="region of interest" description="Disordered" evidence="6">
    <location>
        <begin position="2157"/>
        <end position="2194"/>
    </location>
</feature>
<evidence type="ECO:0000313" key="9">
    <source>
        <dbReference type="Proteomes" id="UP000038009"/>
    </source>
</evidence>
<feature type="compositionally biased region" description="Basic and acidic residues" evidence="6">
    <location>
        <begin position="463"/>
        <end position="472"/>
    </location>
</feature>
<dbReference type="InterPro" id="IPR001932">
    <property type="entry name" value="PPM-type_phosphatase-like_dom"/>
</dbReference>
<dbReference type="VEuPathDB" id="TriTrypDB:Lsey_0147_0180"/>
<feature type="region of interest" description="Disordered" evidence="6">
    <location>
        <begin position="829"/>
        <end position="877"/>
    </location>
</feature>
<comment type="similarity">
    <text evidence="3">Belongs to the PP2C family.</text>
</comment>
<feature type="compositionally biased region" description="Basic and acidic residues" evidence="6">
    <location>
        <begin position="737"/>
        <end position="752"/>
    </location>
</feature>
<name>A0A0N1I5U9_LEPSE</name>
<dbReference type="GO" id="GO:0004722">
    <property type="term" value="F:protein serine/threonine phosphatase activity"/>
    <property type="evidence" value="ECO:0007669"/>
    <property type="project" value="UniProtKB-EC"/>
</dbReference>
<evidence type="ECO:0000313" key="8">
    <source>
        <dbReference type="EMBL" id="KPI86130.1"/>
    </source>
</evidence>
<feature type="region of interest" description="Disordered" evidence="6">
    <location>
        <begin position="970"/>
        <end position="1016"/>
    </location>
</feature>
<dbReference type="InterPro" id="IPR036457">
    <property type="entry name" value="PPM-type-like_dom_sf"/>
</dbReference>
<feature type="region of interest" description="Disordered" evidence="6">
    <location>
        <begin position="113"/>
        <end position="151"/>
    </location>
</feature>
<gene>
    <name evidence="8" type="ORF">ABL78_4822</name>
</gene>
<feature type="region of interest" description="Disordered" evidence="6">
    <location>
        <begin position="1090"/>
        <end position="1113"/>
    </location>
</feature>
<feature type="region of interest" description="Disordered" evidence="6">
    <location>
        <begin position="731"/>
        <end position="779"/>
    </location>
</feature>
<evidence type="ECO:0000256" key="1">
    <source>
        <dbReference type="ARBA" id="ARBA00001936"/>
    </source>
</evidence>
<feature type="region of interest" description="Disordered" evidence="6">
    <location>
        <begin position="463"/>
        <end position="485"/>
    </location>
</feature>
<proteinExistence type="inferred from homology"/>
<evidence type="ECO:0000256" key="5">
    <source>
        <dbReference type="ARBA" id="ARBA00023211"/>
    </source>
</evidence>
<comment type="cofactor">
    <cofactor evidence="1">
        <name>Mn(2+)</name>
        <dbReference type="ChEBI" id="CHEBI:29035"/>
    </cofactor>
</comment>
<feature type="compositionally biased region" description="Basic and acidic residues" evidence="6">
    <location>
        <begin position="127"/>
        <end position="149"/>
    </location>
</feature>
<feature type="region of interest" description="Disordered" evidence="6">
    <location>
        <begin position="286"/>
        <end position="336"/>
    </location>
</feature>
<dbReference type="SUPFAM" id="SSF81606">
    <property type="entry name" value="PP2C-like"/>
    <property type="match status" value="2"/>
</dbReference>
<sequence>MKPTVSLSASIVRNPHDDKASVTTSPMRRSSERSRAHEAGAALSLPPLRLLRDASTAFRQELLSVPASSGASGQNTPTEAARAALPEAAAFLGLHVHCPKEVPHYEDREGPMLGSTGSFPPGPAPHAGREDGDGSRRHGEGCEPHRRSEACSMPVRAENTPFLQEAPASKTFTFHETKKAASCPMGFPAMMLTTSTVSADGADCRGEGSEAAQTMRRGGPSPEVAQSLTTTHSSSWGTRESASASCGFTADLLEVPCAVRSCGAPRVTAPAVAAASRALFLHDAEDDSSRDYRQPNLQISMGGGSSGVGRSSQHLQGSHGGSLSSRSSPGVSSATAIPEAVRTESSLLELLTRASSTDRAGISVVESEAGAGEGTEPKSWLRTPLNAYRKGGSVSAIPVTAAVQAPGSVLEEGSCDGKRSAQCSLPQVPSLPPQASCSERALPCAYDADAEHDAHISFGELRGEREDAEQPPRRLQRRQQQQSISNTLSSSCEALRFPFSSLTLKLPAADPPVGHTSASGRWMSRSVSRSLFSDAYAGSSEQLEPDALSIAPAVVADSRDGSAPTSPEEELGFSGFQTPISPCPSSVAPPFFVFTCAASSCGTSPVSIPAKMIQQRQRELTRASKGSISPVSQMPVGGGGCGVNSGSCNNESHSGSSGVRVLNSSQRGLRESLGSWATTSVTTGALPSASASAPDSDSHGPAGCYSFPDRSCLGMAAAGGKDGSRSSLLLLGGADDGQQREGEEWEAGDGRALHPSHRGPTAASLQHVDPQPEGEANSCFTTQPAAGVAVPVAAPVAPLAHTWMTATPLSTSVAESPSARVLAAVPLAMSPSTTGTSTPPLRSRRPTPCDASFPSVPPVADPRGAHSSLRVPSSPAEVPPWTVAARQRCCAMPWSPTSTLSACCMNDKTRTPPASLQANHSARGDDTETAWGPRLGGRVSTHGTRSCSLPLPLTPASEPALCFSLPSQVHDSGARTPMTEEHLSSESTNFISRTSREDANRRSGRPASTPSTTAGLGRHDNENFIYVERISCSSEPVRLGYCNIAAATQAAGAAAAEADTTVGCPSTQHADPHRRLISPVECEPLTFASQHARRSAPPPDHISTCSTPPPAALQSGLTSRCSSPCGSLLAMHGHHHRRHAEWCVDSAAFAVLQDRSGGASSAHCSSPLHDPAATLQASLHTNAAKTSGAATRLNLRMSRQALPPRQGVRLSLPSTPSPRASFGGSPVVPALAATASTVARTTAEASVSSLWSLLSHRSPTNANTASAVANTDATGNRAGCGLQPAQQISPTLPAGLSGVEGFPHKRDVREGAVATPAFDWPVRRIGSADSCGSSHEQIGFCADTMLSEAEDQCETAAAHDWQSTEDEPKVAMIFTQGHAHGVMGSGGCDDFLKSSTQFASSFQLVPPPPLEALPRSSSATTSVLSLCSPTGSPAGRQSRRGMRLPCLDYESSDDAGAPLRHQQIEGDTPLCEELGGAGAFAGLRDAVALPTEAFATREARLPASGFHYAFSSLHGARSRQEDSVTLTPDLLICEGGRRKERRTAGDGGAVTKANHRVERDAAREPPLADSSKYGEMHRTCCSTPDVHAEPAAFTCLGVFDGHCGDVVSSLASRYFPEHFEFAVKEYWAQWLEDRKVAAALGRQQDASTTAAGRSLPPSSGADGGGTSHSASTGMTSGNIAAPNEFQRVISAALVQSLVHLDLTLYDALHQKAGKRSATLHRDAGSTASVAAFFKVPRLDICSHRGSPCSSPTGARRNAGESQLDQVDEVGEDQSSGDGDSPTLDTYRLCIANLGDSRTIIGNIHTQQLLLATTDHRISACPSEEARIAAVGGVVEMGRVDGSLDVTRGLGDYRYKVDPTQWWAAAAHSSPIKSAGVRRTTAPTRSESKGLIASSAVAVASQPTSTPSASIVADAPHTEVASAVRALRWQSGSSTPVCGRFEGDEESNDTSAERRAASADKGDNPIDEGDNGDTGNELNAEVQRAGQRAEDGKGESMVQRRNLDQWRQSIANSSASAGAGLPARPAACFDVERNTERKLFTGTTATAATSSTPYQALLDPSRASSSPIPGSPVQPAAALTGNAVSNIADVYEWEVHRDDVLIIASDGVWDRMTSEEVLSFVCRELQELEAEREMDLALPLPVAAAASFGRGAFTQQTSAAVGDSGPGHFTQAASTRSFSMSPASTSTESSKSTLGQVATADVASQMDLQCTPLRQPTAVSHEKALCTPFWGGGGGGNLEETPGGVDRGSALRSSVVQTAAQHLTEHVVNNLSGNDNTTAIVVVFR</sequence>
<accession>A0A0N1I5U9</accession>
<dbReference type="OrthoDB" id="10264738at2759"/>
<comment type="cofactor">
    <cofactor evidence="2">
        <name>Mg(2+)</name>
        <dbReference type="ChEBI" id="CHEBI:18420"/>
    </cofactor>
</comment>
<feature type="compositionally biased region" description="Low complexity" evidence="6">
    <location>
        <begin position="308"/>
        <end position="333"/>
    </location>
</feature>
<feature type="region of interest" description="Disordered" evidence="6">
    <location>
        <begin position="1201"/>
        <end position="1224"/>
    </location>
</feature>